<name>A0A1F5MK73_9BACT</name>
<dbReference type="EMBL" id="MFDO01000007">
    <property type="protein sequence ID" value="OGE65771.1"/>
    <property type="molecule type" value="Genomic_DNA"/>
</dbReference>
<organism evidence="2 3">
    <name type="scientific">Candidatus Daviesbacteria bacterium RIFCSPLOWO2_01_FULL_40_24</name>
    <dbReference type="NCBI Taxonomy" id="1797787"/>
    <lineage>
        <taxon>Bacteria</taxon>
        <taxon>Candidatus Daviesiibacteriota</taxon>
    </lineage>
</organism>
<feature type="region of interest" description="Disordered" evidence="1">
    <location>
        <begin position="1"/>
        <end position="21"/>
    </location>
</feature>
<evidence type="ECO:0000256" key="1">
    <source>
        <dbReference type="SAM" id="MobiDB-lite"/>
    </source>
</evidence>
<evidence type="ECO:0000313" key="2">
    <source>
        <dbReference type="EMBL" id="OGE65771.1"/>
    </source>
</evidence>
<accession>A0A1F5MK73</accession>
<dbReference type="AlphaFoldDB" id="A0A1F5MK73"/>
<sequence>MERKLSPENINGSDATPSDPSAVAEYRRFRCVAIAQSTRWMVAGVTRATGRCPRYLEVLAHNAGMDAVNAIVNCMQQGVRRI</sequence>
<comment type="caution">
    <text evidence="2">The sequence shown here is derived from an EMBL/GenBank/DDBJ whole genome shotgun (WGS) entry which is preliminary data.</text>
</comment>
<proteinExistence type="predicted"/>
<feature type="compositionally biased region" description="Polar residues" evidence="1">
    <location>
        <begin position="8"/>
        <end position="19"/>
    </location>
</feature>
<gene>
    <name evidence="2" type="ORF">A3B49_04100</name>
</gene>
<reference evidence="2 3" key="1">
    <citation type="journal article" date="2016" name="Nat. Commun.">
        <title>Thousands of microbial genomes shed light on interconnected biogeochemical processes in an aquifer system.</title>
        <authorList>
            <person name="Anantharaman K."/>
            <person name="Brown C.T."/>
            <person name="Hug L.A."/>
            <person name="Sharon I."/>
            <person name="Castelle C.J."/>
            <person name="Probst A.J."/>
            <person name="Thomas B.C."/>
            <person name="Singh A."/>
            <person name="Wilkins M.J."/>
            <person name="Karaoz U."/>
            <person name="Brodie E.L."/>
            <person name="Williams K.H."/>
            <person name="Hubbard S.S."/>
            <person name="Banfield J.F."/>
        </authorList>
    </citation>
    <scope>NUCLEOTIDE SEQUENCE [LARGE SCALE GENOMIC DNA]</scope>
</reference>
<dbReference type="Proteomes" id="UP000178017">
    <property type="component" value="Unassembled WGS sequence"/>
</dbReference>
<evidence type="ECO:0000313" key="3">
    <source>
        <dbReference type="Proteomes" id="UP000178017"/>
    </source>
</evidence>
<protein>
    <submittedName>
        <fullName evidence="2">Uncharacterized protein</fullName>
    </submittedName>
</protein>